<dbReference type="EMBL" id="LT604072">
    <property type="protein sequence ID" value="SCB04611.1"/>
    <property type="molecule type" value="Genomic_DNA"/>
</dbReference>
<accession>A0A1C3TN10</accession>
<proteinExistence type="predicted"/>
<organism evidence="1 2">
    <name type="scientific">Xanthomonas translucens pv. translucens DSM 18974</name>
    <dbReference type="NCBI Taxonomy" id="1261556"/>
    <lineage>
        <taxon>Bacteria</taxon>
        <taxon>Pseudomonadati</taxon>
        <taxon>Pseudomonadota</taxon>
        <taxon>Gammaproteobacteria</taxon>
        <taxon>Lysobacterales</taxon>
        <taxon>Lysobacteraceae</taxon>
        <taxon>Xanthomonas</taxon>
        <taxon>Xanthomonas translucens group</taxon>
    </lineage>
</organism>
<dbReference type="AlphaFoldDB" id="A0A1C3TN10"/>
<sequence length="53" mass="5769">MEPDYLPPAARGCGLEAVLHQLALQLQRLQRTYDAQAAQPLCGKVFAEVQGSD</sequence>
<dbReference type="Proteomes" id="UP000093071">
    <property type="component" value="Chromosome I"/>
</dbReference>
<dbReference type="PATRIC" id="fig|1261556.5.peg.1943"/>
<gene>
    <name evidence="1" type="ORF">BN444_00106</name>
</gene>
<protein>
    <submittedName>
        <fullName evidence="1">Uncharacterized protein</fullName>
    </submittedName>
</protein>
<name>A0A1C3TN10_XANCT</name>
<dbReference type="RefSeq" id="WP_004426896.1">
    <property type="nucleotide sequence ID" value="NZ_LT604072.1"/>
</dbReference>
<evidence type="ECO:0000313" key="2">
    <source>
        <dbReference type="Proteomes" id="UP000093071"/>
    </source>
</evidence>
<reference evidence="2" key="1">
    <citation type="submission" date="2016-07" db="EMBL/GenBank/DDBJ databases">
        <authorList>
            <person name="Jaenicke Sebastian"/>
        </authorList>
    </citation>
    <scope>NUCLEOTIDE SEQUENCE [LARGE SCALE GENOMIC DNA]</scope>
</reference>
<evidence type="ECO:0000313" key="1">
    <source>
        <dbReference type="EMBL" id="SCB04611.1"/>
    </source>
</evidence>